<evidence type="ECO:0000313" key="3">
    <source>
        <dbReference type="Proteomes" id="UP000215914"/>
    </source>
</evidence>
<gene>
    <name evidence="2" type="ORF">HanXRQr2_Chr16g0743511</name>
</gene>
<sequence length="224" mass="25258">MKRSAARDEDDQATLTQMMEKKRKLLFDEKRELDVQAALDLSERKRKMMGQVATPSESEVDLEVFAKKSGNILEELYEEPSKRKAFSKSKRSTSRGSKDLKGKGPKEVPEKVSAEKVPPPVILGVVIQDRVEGLETDFESSESTPPQGTHYTRRVPSDAEGRGHSDVQRSPEFERVGAGGPWMAHNPTCDNLPHIPRWKLVKGSRMDNLDNYYELYSMSLPPAE</sequence>
<name>A0A9K3GXH5_HELAN</name>
<dbReference type="EMBL" id="MNCJ02000331">
    <property type="protein sequence ID" value="KAF5759627.1"/>
    <property type="molecule type" value="Genomic_DNA"/>
</dbReference>
<dbReference type="AlphaFoldDB" id="A0A9K3GXH5"/>
<proteinExistence type="predicted"/>
<keyword evidence="3" id="KW-1185">Reference proteome</keyword>
<feature type="compositionally biased region" description="Polar residues" evidence="1">
    <location>
        <begin position="141"/>
        <end position="150"/>
    </location>
</feature>
<feature type="region of interest" description="Disordered" evidence="1">
    <location>
        <begin position="133"/>
        <end position="170"/>
    </location>
</feature>
<reference evidence="2" key="1">
    <citation type="journal article" date="2017" name="Nature">
        <title>The sunflower genome provides insights into oil metabolism, flowering and Asterid evolution.</title>
        <authorList>
            <person name="Badouin H."/>
            <person name="Gouzy J."/>
            <person name="Grassa C.J."/>
            <person name="Murat F."/>
            <person name="Staton S.E."/>
            <person name="Cottret L."/>
            <person name="Lelandais-Briere C."/>
            <person name="Owens G.L."/>
            <person name="Carrere S."/>
            <person name="Mayjonade B."/>
            <person name="Legrand L."/>
            <person name="Gill N."/>
            <person name="Kane N.C."/>
            <person name="Bowers J.E."/>
            <person name="Hubner S."/>
            <person name="Bellec A."/>
            <person name="Berard A."/>
            <person name="Berges H."/>
            <person name="Blanchet N."/>
            <person name="Boniface M.C."/>
            <person name="Brunel D."/>
            <person name="Catrice O."/>
            <person name="Chaidir N."/>
            <person name="Claudel C."/>
            <person name="Donnadieu C."/>
            <person name="Faraut T."/>
            <person name="Fievet G."/>
            <person name="Helmstetter N."/>
            <person name="King M."/>
            <person name="Knapp S.J."/>
            <person name="Lai Z."/>
            <person name="Le Paslier M.C."/>
            <person name="Lippi Y."/>
            <person name="Lorenzon L."/>
            <person name="Mandel J.R."/>
            <person name="Marage G."/>
            <person name="Marchand G."/>
            <person name="Marquand E."/>
            <person name="Bret-Mestries E."/>
            <person name="Morien E."/>
            <person name="Nambeesan S."/>
            <person name="Nguyen T."/>
            <person name="Pegot-Espagnet P."/>
            <person name="Pouilly N."/>
            <person name="Raftis F."/>
            <person name="Sallet E."/>
            <person name="Schiex T."/>
            <person name="Thomas J."/>
            <person name="Vandecasteele C."/>
            <person name="Vares D."/>
            <person name="Vear F."/>
            <person name="Vautrin S."/>
            <person name="Crespi M."/>
            <person name="Mangin B."/>
            <person name="Burke J.M."/>
            <person name="Salse J."/>
            <person name="Munos S."/>
            <person name="Vincourt P."/>
            <person name="Rieseberg L.H."/>
            <person name="Langlade N.B."/>
        </authorList>
    </citation>
    <scope>NUCLEOTIDE SEQUENCE</scope>
    <source>
        <tissue evidence="2">Leaves</tissue>
    </source>
</reference>
<accession>A0A9K3GXH5</accession>
<organism evidence="2 3">
    <name type="scientific">Helianthus annuus</name>
    <name type="common">Common sunflower</name>
    <dbReference type="NCBI Taxonomy" id="4232"/>
    <lineage>
        <taxon>Eukaryota</taxon>
        <taxon>Viridiplantae</taxon>
        <taxon>Streptophyta</taxon>
        <taxon>Embryophyta</taxon>
        <taxon>Tracheophyta</taxon>
        <taxon>Spermatophyta</taxon>
        <taxon>Magnoliopsida</taxon>
        <taxon>eudicotyledons</taxon>
        <taxon>Gunneridae</taxon>
        <taxon>Pentapetalae</taxon>
        <taxon>asterids</taxon>
        <taxon>campanulids</taxon>
        <taxon>Asterales</taxon>
        <taxon>Asteraceae</taxon>
        <taxon>Asteroideae</taxon>
        <taxon>Heliantheae alliance</taxon>
        <taxon>Heliantheae</taxon>
        <taxon>Helianthus</taxon>
    </lineage>
</organism>
<protein>
    <submittedName>
        <fullName evidence="2">Uncharacterized protein</fullName>
    </submittedName>
</protein>
<feature type="compositionally biased region" description="Basic and acidic residues" evidence="1">
    <location>
        <begin position="155"/>
        <end position="170"/>
    </location>
</feature>
<feature type="compositionally biased region" description="Basic residues" evidence="1">
    <location>
        <begin position="83"/>
        <end position="93"/>
    </location>
</feature>
<evidence type="ECO:0000313" key="2">
    <source>
        <dbReference type="EMBL" id="KAF5759627.1"/>
    </source>
</evidence>
<reference evidence="2" key="2">
    <citation type="submission" date="2020-06" db="EMBL/GenBank/DDBJ databases">
        <title>Helianthus annuus Genome sequencing and assembly Release 2.</title>
        <authorList>
            <person name="Gouzy J."/>
            <person name="Langlade N."/>
            <person name="Munos S."/>
        </authorList>
    </citation>
    <scope>NUCLEOTIDE SEQUENCE</scope>
    <source>
        <tissue evidence="2">Leaves</tissue>
    </source>
</reference>
<comment type="caution">
    <text evidence="2">The sequence shown here is derived from an EMBL/GenBank/DDBJ whole genome shotgun (WGS) entry which is preliminary data.</text>
</comment>
<feature type="compositionally biased region" description="Basic and acidic residues" evidence="1">
    <location>
        <begin position="96"/>
        <end position="114"/>
    </location>
</feature>
<feature type="region of interest" description="Disordered" evidence="1">
    <location>
        <begin position="77"/>
        <end position="115"/>
    </location>
</feature>
<dbReference type="Proteomes" id="UP000215914">
    <property type="component" value="Unassembled WGS sequence"/>
</dbReference>
<dbReference type="Gramene" id="mRNA:HanXRQr2_Chr16g0743511">
    <property type="protein sequence ID" value="mRNA:HanXRQr2_Chr16g0743511"/>
    <property type="gene ID" value="HanXRQr2_Chr16g0743511"/>
</dbReference>
<evidence type="ECO:0000256" key="1">
    <source>
        <dbReference type="SAM" id="MobiDB-lite"/>
    </source>
</evidence>